<dbReference type="SUPFAM" id="SSF50952">
    <property type="entry name" value="Soluble quinoprotein glucose dehydrogenase"/>
    <property type="match status" value="1"/>
</dbReference>
<accession>A0A103XXZ8</accession>
<dbReference type="InterPro" id="IPR012938">
    <property type="entry name" value="Glc/Sorbosone_DH"/>
</dbReference>
<dbReference type="InterPro" id="IPR011041">
    <property type="entry name" value="Quinoprot_gluc/sorb_DH_b-prop"/>
</dbReference>
<dbReference type="OMA" id="FMIGDAS"/>
<dbReference type="Pfam" id="PF07995">
    <property type="entry name" value="GSDH"/>
    <property type="match status" value="1"/>
</dbReference>
<evidence type="ECO:0000256" key="1">
    <source>
        <dbReference type="SAM" id="SignalP"/>
    </source>
</evidence>
<reference evidence="3 4" key="1">
    <citation type="journal article" date="2016" name="Sci. Rep.">
        <title>The genome sequence of the outbreeding globe artichoke constructed de novo incorporating a phase-aware low-pass sequencing strategy of F1 progeny.</title>
        <authorList>
            <person name="Scaglione D."/>
            <person name="Reyes-Chin-Wo S."/>
            <person name="Acquadro A."/>
            <person name="Froenicke L."/>
            <person name="Portis E."/>
            <person name="Beitel C."/>
            <person name="Tirone M."/>
            <person name="Mauro R."/>
            <person name="Lo Monaco A."/>
            <person name="Mauromicale G."/>
            <person name="Faccioli P."/>
            <person name="Cattivelli L."/>
            <person name="Rieseberg L."/>
            <person name="Michelmore R."/>
            <person name="Lanteri S."/>
        </authorList>
    </citation>
    <scope>NUCLEOTIDE SEQUENCE [LARGE SCALE GENOMIC DNA]</scope>
    <source>
        <strain evidence="3">2C</strain>
    </source>
</reference>
<dbReference type="Gene3D" id="2.120.10.30">
    <property type="entry name" value="TolB, C-terminal domain"/>
    <property type="match status" value="1"/>
</dbReference>
<evidence type="ECO:0000313" key="4">
    <source>
        <dbReference type="Proteomes" id="UP000243975"/>
    </source>
</evidence>
<dbReference type="Proteomes" id="UP000243975">
    <property type="component" value="Unassembled WGS sequence"/>
</dbReference>
<feature type="chain" id="PRO_5007119211" description="Glucose/Sorbosone dehydrogenase domain-containing protein" evidence="1">
    <location>
        <begin position="23"/>
        <end position="485"/>
    </location>
</feature>
<name>A0A103XXZ8_CYNCS</name>
<dbReference type="PANTHER" id="PTHR19328">
    <property type="entry name" value="HEDGEHOG-INTERACTING PROTEIN"/>
    <property type="match status" value="1"/>
</dbReference>
<evidence type="ECO:0000313" key="3">
    <source>
        <dbReference type="EMBL" id="KVH98881.1"/>
    </source>
</evidence>
<sequence>MAGIIEIIFIFILLFVLHHSSSAPICTNSSQLKLCSDNGANCCDSNGLRAPNGLCLEKLGNGSYVDMVPHPDGSNRVFVCNQQGKIWLTMVPEVGSSQSLMMDESDPFFDLSDQVQFATEMGLTSIAFHPNFTSNGRFFVAYNCDKFQQSGCEGRCSCNTDVGCDPSNDGSLQETYPCQFHMGHANLVEVRRIFTMGLPFEAYHAGQILFGPADGYLYFMIGDASHDADPYNFAQNKRSLLGKILRLDVDIIPNNPYTTDKELNPEIWALGFSNPWRCSFDSENPSRFICGDIGKNQYEEIDLIKKGGNYGWRVYEGPHLFHPSHAPGGYTKPSSITPIFPLAGYNHDSIDANKGPASVIGGYFYRSATDPCLYIYTDLYSYAIWATIEATENSENFKSFGVPFGCAHDSPIQCGLKPGSHGVPDLGYVVSLSEDNNKDVYLLTSSGVYRVAAPSRCGYRCAKERYSNLTKVPTSGALLKAAKFA</sequence>
<dbReference type="Gramene" id="KVH98881">
    <property type="protein sequence ID" value="KVH98881"/>
    <property type="gene ID" value="Ccrd_022890"/>
</dbReference>
<protein>
    <recommendedName>
        <fullName evidence="2">Glucose/Sorbosone dehydrogenase domain-containing protein</fullName>
    </recommendedName>
</protein>
<gene>
    <name evidence="3" type="ORF">Ccrd_022890</name>
</gene>
<keyword evidence="4" id="KW-1185">Reference proteome</keyword>
<comment type="caution">
    <text evidence="3">The sequence shown here is derived from an EMBL/GenBank/DDBJ whole genome shotgun (WGS) entry which is preliminary data.</text>
</comment>
<organism evidence="3 4">
    <name type="scientific">Cynara cardunculus var. scolymus</name>
    <name type="common">Globe artichoke</name>
    <name type="synonym">Cynara scolymus</name>
    <dbReference type="NCBI Taxonomy" id="59895"/>
    <lineage>
        <taxon>Eukaryota</taxon>
        <taxon>Viridiplantae</taxon>
        <taxon>Streptophyta</taxon>
        <taxon>Embryophyta</taxon>
        <taxon>Tracheophyta</taxon>
        <taxon>Spermatophyta</taxon>
        <taxon>Magnoliopsida</taxon>
        <taxon>eudicotyledons</taxon>
        <taxon>Gunneridae</taxon>
        <taxon>Pentapetalae</taxon>
        <taxon>asterids</taxon>
        <taxon>campanulids</taxon>
        <taxon>Asterales</taxon>
        <taxon>Asteraceae</taxon>
        <taxon>Carduoideae</taxon>
        <taxon>Cardueae</taxon>
        <taxon>Carduinae</taxon>
        <taxon>Cynara</taxon>
    </lineage>
</organism>
<proteinExistence type="predicted"/>
<keyword evidence="1" id="KW-0732">Signal</keyword>
<feature type="signal peptide" evidence="1">
    <location>
        <begin position="1"/>
        <end position="22"/>
    </location>
</feature>
<dbReference type="PANTHER" id="PTHR19328:SF70">
    <property type="entry name" value="PROTEIN, PUTATIVE-RELATED"/>
    <property type="match status" value="1"/>
</dbReference>
<evidence type="ECO:0000259" key="2">
    <source>
        <dbReference type="Pfam" id="PF07995"/>
    </source>
</evidence>
<feature type="domain" description="Glucose/Sorbosone dehydrogenase" evidence="2">
    <location>
        <begin position="67"/>
        <end position="316"/>
    </location>
</feature>
<feature type="non-terminal residue" evidence="3">
    <location>
        <position position="1"/>
    </location>
</feature>
<dbReference type="EMBL" id="LEKV01003642">
    <property type="protein sequence ID" value="KVH98881.1"/>
    <property type="molecule type" value="Genomic_DNA"/>
</dbReference>
<dbReference type="InterPro" id="IPR011042">
    <property type="entry name" value="6-blade_b-propeller_TolB-like"/>
</dbReference>
<dbReference type="AlphaFoldDB" id="A0A103XXZ8"/>
<dbReference type="STRING" id="59895.A0A103XXZ8"/>